<accession>A0A9E5MND3</accession>
<gene>
    <name evidence="6" type="ORF">G8770_17945</name>
</gene>
<evidence type="ECO:0000256" key="3">
    <source>
        <dbReference type="ARBA" id="ARBA00023125"/>
    </source>
</evidence>
<dbReference type="SUPFAM" id="SSF46785">
    <property type="entry name" value="Winged helix' DNA-binding domain"/>
    <property type="match status" value="1"/>
</dbReference>
<dbReference type="Gene3D" id="3.40.190.10">
    <property type="entry name" value="Periplasmic binding protein-like II"/>
    <property type="match status" value="2"/>
</dbReference>
<reference evidence="6" key="1">
    <citation type="submission" date="2020-03" db="EMBL/GenBank/DDBJ databases">
        <authorList>
            <person name="Guo F."/>
        </authorList>
    </citation>
    <scope>NUCLEOTIDE SEQUENCE</scope>
    <source>
        <strain evidence="6">JCM 30134</strain>
    </source>
</reference>
<dbReference type="PANTHER" id="PTHR30118">
    <property type="entry name" value="HTH-TYPE TRANSCRIPTIONAL REGULATOR LEUO-RELATED"/>
    <property type="match status" value="1"/>
</dbReference>
<dbReference type="PROSITE" id="PS50931">
    <property type="entry name" value="HTH_LYSR"/>
    <property type="match status" value="1"/>
</dbReference>
<evidence type="ECO:0000259" key="5">
    <source>
        <dbReference type="PROSITE" id="PS50931"/>
    </source>
</evidence>
<dbReference type="Pfam" id="PF00126">
    <property type="entry name" value="HTH_1"/>
    <property type="match status" value="1"/>
</dbReference>
<dbReference type="InterPro" id="IPR005119">
    <property type="entry name" value="LysR_subst-bd"/>
</dbReference>
<organism evidence="6 7">
    <name type="scientific">Pseudomaricurvus hydrocarbonicus</name>
    <dbReference type="NCBI Taxonomy" id="1470433"/>
    <lineage>
        <taxon>Bacteria</taxon>
        <taxon>Pseudomonadati</taxon>
        <taxon>Pseudomonadota</taxon>
        <taxon>Gammaproteobacteria</taxon>
        <taxon>Cellvibrionales</taxon>
        <taxon>Cellvibrionaceae</taxon>
        <taxon>Pseudomaricurvus</taxon>
    </lineage>
</organism>
<keyword evidence="4" id="KW-0804">Transcription</keyword>
<dbReference type="CDD" id="cd08417">
    <property type="entry name" value="PBP2_Nitroaromatics_like"/>
    <property type="match status" value="1"/>
</dbReference>
<dbReference type="InterPro" id="IPR037402">
    <property type="entry name" value="YidZ_PBP2"/>
</dbReference>
<evidence type="ECO:0000313" key="6">
    <source>
        <dbReference type="EMBL" id="NHO67431.1"/>
    </source>
</evidence>
<evidence type="ECO:0000256" key="1">
    <source>
        <dbReference type="ARBA" id="ARBA00009437"/>
    </source>
</evidence>
<keyword evidence="7" id="KW-1185">Reference proteome</keyword>
<comment type="caution">
    <text evidence="6">The sequence shown here is derived from an EMBL/GenBank/DDBJ whole genome shotgun (WGS) entry which is preliminary data.</text>
</comment>
<evidence type="ECO:0000256" key="4">
    <source>
        <dbReference type="ARBA" id="ARBA00023163"/>
    </source>
</evidence>
<dbReference type="SUPFAM" id="SSF53850">
    <property type="entry name" value="Periplasmic binding protein-like II"/>
    <property type="match status" value="1"/>
</dbReference>
<dbReference type="InterPro" id="IPR000847">
    <property type="entry name" value="LysR_HTH_N"/>
</dbReference>
<keyword evidence="2" id="KW-0805">Transcription regulation</keyword>
<dbReference type="Proteomes" id="UP000787472">
    <property type="component" value="Unassembled WGS sequence"/>
</dbReference>
<sequence>MRLEKVDLNLFVVLDALYKEQSVTKVALLLNLTQPAVSNALSRLRKLFDDQLFVRTPEGMLPTPVADNVIADVRKALALLGRSILSNTRFHPAQSEKLFRLGMNDLAESLLLPKLRLRIKQEAPEITVQSYYIDRTMATEDLKSGGLDLLLDVPAVNAKEFNHVPLAQLPYVVAMRKKHPLSKLDLTLEGFLDSEHLHVSSRRKGRGQMDIALHALGQRRNIKMRVQSYLVAIEIASQTDLLWTAPKVLAEKSGLHTSAVPFNVEPLSWNLYWHKNADLDPASQWIRQLLMEVVSEVLGQP</sequence>
<dbReference type="PRINTS" id="PR00039">
    <property type="entry name" value="HTHLYSR"/>
</dbReference>
<dbReference type="InterPro" id="IPR036390">
    <property type="entry name" value="WH_DNA-bd_sf"/>
</dbReference>
<name>A0A9E5MND3_9GAMM</name>
<feature type="domain" description="HTH lysR-type" evidence="5">
    <location>
        <begin position="6"/>
        <end position="63"/>
    </location>
</feature>
<dbReference type="Pfam" id="PF03466">
    <property type="entry name" value="LysR_substrate"/>
    <property type="match status" value="1"/>
</dbReference>
<dbReference type="GO" id="GO:0003700">
    <property type="term" value="F:DNA-binding transcription factor activity"/>
    <property type="evidence" value="ECO:0007669"/>
    <property type="project" value="InterPro"/>
</dbReference>
<dbReference type="AlphaFoldDB" id="A0A9E5MND3"/>
<comment type="similarity">
    <text evidence="1">Belongs to the LysR transcriptional regulatory family.</text>
</comment>
<dbReference type="InterPro" id="IPR050389">
    <property type="entry name" value="LysR-type_TF"/>
</dbReference>
<dbReference type="InterPro" id="IPR036388">
    <property type="entry name" value="WH-like_DNA-bd_sf"/>
</dbReference>
<protein>
    <submittedName>
        <fullName evidence="6">LysR family transcriptional regulator</fullName>
    </submittedName>
</protein>
<proteinExistence type="inferred from homology"/>
<dbReference type="GO" id="GO:0003677">
    <property type="term" value="F:DNA binding"/>
    <property type="evidence" value="ECO:0007669"/>
    <property type="project" value="UniProtKB-KW"/>
</dbReference>
<evidence type="ECO:0000313" key="7">
    <source>
        <dbReference type="Proteomes" id="UP000787472"/>
    </source>
</evidence>
<keyword evidence="3" id="KW-0238">DNA-binding</keyword>
<dbReference type="Gene3D" id="1.10.10.10">
    <property type="entry name" value="Winged helix-like DNA-binding domain superfamily/Winged helix DNA-binding domain"/>
    <property type="match status" value="1"/>
</dbReference>
<dbReference type="PANTHER" id="PTHR30118:SF15">
    <property type="entry name" value="TRANSCRIPTIONAL REGULATORY PROTEIN"/>
    <property type="match status" value="1"/>
</dbReference>
<dbReference type="EMBL" id="JAAONZ010000016">
    <property type="protein sequence ID" value="NHO67431.1"/>
    <property type="molecule type" value="Genomic_DNA"/>
</dbReference>
<evidence type="ECO:0000256" key="2">
    <source>
        <dbReference type="ARBA" id="ARBA00023015"/>
    </source>
</evidence>
<dbReference type="RefSeq" id="WP_167190087.1">
    <property type="nucleotide sequence ID" value="NZ_JAAONZ010000016.1"/>
</dbReference>